<protein>
    <submittedName>
        <fullName evidence="2">Uncharacterized protein</fullName>
    </submittedName>
</protein>
<evidence type="ECO:0000313" key="3">
    <source>
        <dbReference type="Proteomes" id="UP000510621"/>
    </source>
</evidence>
<sequence length="76" mass="7954">MQLAAGLLMPPLPHQADQGGGASFILTGIAWAMSLLAATACVDNREQATPNNNVGEGNSEKIQRFTVVFVMAAALR</sequence>
<keyword evidence="1" id="KW-0472">Membrane</keyword>
<proteinExistence type="predicted"/>
<feature type="transmembrane region" description="Helical" evidence="1">
    <location>
        <begin position="20"/>
        <end position="42"/>
    </location>
</feature>
<reference evidence="2" key="1">
    <citation type="submission" date="2020-06" db="EMBL/GenBank/DDBJ databases">
        <title>Analysis procedures for assessing recovery of high quality, complete, closed genomes from Nanopore long read metagenome sequencing.</title>
        <authorList>
            <person name="Bessarab I."/>
            <person name="Arumugam K."/>
            <person name="Haryono M."/>
            <person name="Liu X."/>
            <person name="Roy S."/>
            <person name="Zuniga-Montanez R.E."/>
            <person name="Qiu G."/>
            <person name="Drautz-Moses D.I."/>
            <person name="Law Y.Y."/>
            <person name="Wuertz S."/>
            <person name="Lauro F.M."/>
            <person name="Huson D.H."/>
            <person name="Williams R.B."/>
        </authorList>
    </citation>
    <scope>NUCLEOTIDE SEQUENCE [LARGE SCALE GENOMIC DNA]</scope>
    <source>
        <strain evidence="2">SSD2</strain>
    </source>
</reference>
<keyword evidence="1" id="KW-0812">Transmembrane</keyword>
<dbReference type="EMBL" id="CP059265">
    <property type="protein sequence ID" value="QLQ31052.1"/>
    <property type="molecule type" value="Genomic_DNA"/>
</dbReference>
<evidence type="ECO:0000313" key="2">
    <source>
        <dbReference type="EMBL" id="QLQ31052.1"/>
    </source>
</evidence>
<organism evidence="2 3">
    <name type="scientific">Candidatus Thiothrix singaporensis</name>
    <dbReference type="NCBI Taxonomy" id="2799669"/>
    <lineage>
        <taxon>Bacteria</taxon>
        <taxon>Pseudomonadati</taxon>
        <taxon>Pseudomonadota</taxon>
        <taxon>Gammaproteobacteria</taxon>
        <taxon>Thiotrichales</taxon>
        <taxon>Thiotrichaceae</taxon>
        <taxon>Thiothrix</taxon>
    </lineage>
</organism>
<gene>
    <name evidence="2" type="ORF">HZT40_04935</name>
</gene>
<dbReference type="KEGG" id="this:HZT40_04935"/>
<keyword evidence="1" id="KW-1133">Transmembrane helix</keyword>
<dbReference type="AlphaFoldDB" id="A0A7L6APQ8"/>
<keyword evidence="3" id="KW-1185">Reference proteome</keyword>
<name>A0A7L6APQ8_9GAMM</name>
<accession>A0A7L6APQ8</accession>
<evidence type="ECO:0000256" key="1">
    <source>
        <dbReference type="SAM" id="Phobius"/>
    </source>
</evidence>
<dbReference type="Proteomes" id="UP000510621">
    <property type="component" value="Chromosome"/>
</dbReference>